<evidence type="ECO:0000313" key="3">
    <source>
        <dbReference type="Proteomes" id="UP000094969"/>
    </source>
</evidence>
<proteinExistence type="predicted"/>
<evidence type="ECO:0000256" key="1">
    <source>
        <dbReference type="SAM" id="SignalP"/>
    </source>
</evidence>
<keyword evidence="1" id="KW-0732">Signal</keyword>
<protein>
    <recommendedName>
        <fullName evidence="4">DUF3060 domain-containing protein</fullName>
    </recommendedName>
</protein>
<feature type="signal peptide" evidence="1">
    <location>
        <begin position="1"/>
        <end position="19"/>
    </location>
</feature>
<accession>A0A1D7UB69</accession>
<evidence type="ECO:0000313" key="2">
    <source>
        <dbReference type="EMBL" id="AOO84633.1"/>
    </source>
</evidence>
<dbReference type="Pfam" id="PF11259">
    <property type="entry name" value="DUF3060"/>
    <property type="match status" value="1"/>
</dbReference>
<organism evidence="2 3">
    <name type="scientific">Bosea vaviloviae</name>
    <dbReference type="NCBI Taxonomy" id="1526658"/>
    <lineage>
        <taxon>Bacteria</taxon>
        <taxon>Pseudomonadati</taxon>
        <taxon>Pseudomonadota</taxon>
        <taxon>Alphaproteobacteria</taxon>
        <taxon>Hyphomicrobiales</taxon>
        <taxon>Boseaceae</taxon>
        <taxon>Bosea</taxon>
    </lineage>
</organism>
<gene>
    <name evidence="2" type="ORF">BHK69_19880</name>
</gene>
<evidence type="ECO:0008006" key="4">
    <source>
        <dbReference type="Google" id="ProtNLM"/>
    </source>
</evidence>
<keyword evidence="3" id="KW-1185">Reference proteome</keyword>
<sequence>MSCSLLAAAIVLLPASAFAEEIRVEGVRMSRDFACDGQDVVISGQGNMVELKGRCGMVKVIGVDHKVSFDDAQGLIVSGMSNVATGGVVASLSVEVTQNVVKATLKPVEGSAEVAVSGADQKVDLVVAGPTKVTVEGSANVLSWTSEAGVKAPTISTSGIDNRVTRR</sequence>
<name>A0A1D7UB69_9HYPH</name>
<dbReference type="InterPro" id="IPR021417">
    <property type="entry name" value="DUF3060"/>
</dbReference>
<dbReference type="EMBL" id="CP017147">
    <property type="protein sequence ID" value="AOO84633.1"/>
    <property type="molecule type" value="Genomic_DNA"/>
</dbReference>
<feature type="chain" id="PRO_5009100157" description="DUF3060 domain-containing protein" evidence="1">
    <location>
        <begin position="20"/>
        <end position="167"/>
    </location>
</feature>
<dbReference type="KEGG" id="bvv:BHK69_19880"/>
<dbReference type="Proteomes" id="UP000094969">
    <property type="component" value="Chromosome"/>
</dbReference>
<dbReference type="AlphaFoldDB" id="A0A1D7UB69"/>
<reference evidence="2 3" key="1">
    <citation type="journal article" date="2015" name="Antonie Van Leeuwenhoek">
        <title>Bosea vaviloviae sp. nov., a new species of slow-growing rhizobia isolated from nodules of the relict species Vavilovia formosa (Stev.) Fed.</title>
        <authorList>
            <person name="Safronova V.I."/>
            <person name="Kuznetsova I.G."/>
            <person name="Sazanova A.L."/>
            <person name="Kimeklis A.K."/>
            <person name="Belimov A.A."/>
            <person name="Andronov E.E."/>
            <person name="Pinaev A.G."/>
            <person name="Chizhevskaya E.P."/>
            <person name="Pukhaev A.R."/>
            <person name="Popov K.P."/>
            <person name="Willems A."/>
            <person name="Tikhonovich I.A."/>
        </authorList>
    </citation>
    <scope>NUCLEOTIDE SEQUENCE [LARGE SCALE GENOMIC DNA]</scope>
    <source>
        <strain evidence="2 3">Vaf18</strain>
    </source>
</reference>